<sequence>MREELVIAATTGALTLSGPAVAVPAVAVPAVADTDDTGDARSSRVERIRDAPADLVDDGSLTQEQADEVATTLGEADLGPGGGHGGRGPDPATAAEALGTGEDDLRTALEADGATLAQVAEDQDVAVDTLVQALVAAEQERIAQAVTDGRLPQEEADERLADLEQRVTDRVESEIGGRGPGGPDRDGTAPDRPAGD</sequence>
<organism evidence="2 3">
    <name type="scientific">Geodermatophilus saharensis</name>
    <dbReference type="NCBI Taxonomy" id="1137994"/>
    <lineage>
        <taxon>Bacteria</taxon>
        <taxon>Bacillati</taxon>
        <taxon>Actinomycetota</taxon>
        <taxon>Actinomycetes</taxon>
        <taxon>Geodermatophilales</taxon>
        <taxon>Geodermatophilaceae</taxon>
        <taxon>Geodermatophilus</taxon>
    </lineage>
</organism>
<proteinExistence type="predicted"/>
<reference evidence="3" key="1">
    <citation type="submission" date="2017-06" db="EMBL/GenBank/DDBJ databases">
        <authorList>
            <person name="Varghese N."/>
            <person name="Submissions S."/>
        </authorList>
    </citation>
    <scope>NUCLEOTIDE SEQUENCE [LARGE SCALE GENOMIC DNA]</scope>
    <source>
        <strain evidence="3">DSM 45423</strain>
    </source>
</reference>
<name>A0A239JAD7_9ACTN</name>
<feature type="compositionally biased region" description="Gly residues" evidence="1">
    <location>
        <begin position="79"/>
        <end position="88"/>
    </location>
</feature>
<keyword evidence="3" id="KW-1185">Reference proteome</keyword>
<gene>
    <name evidence="2" type="ORF">SAMN04488107_4655</name>
</gene>
<feature type="region of interest" description="Disordered" evidence="1">
    <location>
        <begin position="146"/>
        <end position="196"/>
    </location>
</feature>
<evidence type="ECO:0000313" key="2">
    <source>
        <dbReference type="EMBL" id="SNT01614.1"/>
    </source>
</evidence>
<dbReference type="RefSeq" id="WP_089406288.1">
    <property type="nucleotide sequence ID" value="NZ_FZOH01000014.1"/>
</dbReference>
<feature type="region of interest" description="Disordered" evidence="1">
    <location>
        <begin position="74"/>
        <end position="102"/>
    </location>
</feature>
<accession>A0A239JAD7</accession>
<dbReference type="EMBL" id="FZOH01000014">
    <property type="protein sequence ID" value="SNT01614.1"/>
    <property type="molecule type" value="Genomic_DNA"/>
</dbReference>
<dbReference type="Proteomes" id="UP000198386">
    <property type="component" value="Unassembled WGS sequence"/>
</dbReference>
<evidence type="ECO:0000313" key="3">
    <source>
        <dbReference type="Proteomes" id="UP000198386"/>
    </source>
</evidence>
<protein>
    <submittedName>
        <fullName evidence="2">Uncharacterized protein</fullName>
    </submittedName>
</protein>
<dbReference type="AlphaFoldDB" id="A0A239JAD7"/>
<feature type="compositionally biased region" description="Basic and acidic residues" evidence="1">
    <location>
        <begin position="183"/>
        <end position="196"/>
    </location>
</feature>
<evidence type="ECO:0000256" key="1">
    <source>
        <dbReference type="SAM" id="MobiDB-lite"/>
    </source>
</evidence>
<feature type="compositionally biased region" description="Basic and acidic residues" evidence="1">
    <location>
        <begin position="158"/>
        <end position="175"/>
    </location>
</feature>